<name>A0AAD5IGY6_ACENE</name>
<proteinExistence type="inferred from homology"/>
<dbReference type="Proteomes" id="UP001064489">
    <property type="component" value="Chromosome 2"/>
</dbReference>
<dbReference type="PRINTS" id="PR01573">
    <property type="entry name" value="SUPERTUBBY"/>
</dbReference>
<reference evidence="3" key="1">
    <citation type="journal article" date="2022" name="Plant J.">
        <title>Strategies of tolerance reflected in two North American maple genomes.</title>
        <authorList>
            <person name="McEvoy S.L."/>
            <person name="Sezen U.U."/>
            <person name="Trouern-Trend A."/>
            <person name="McMahon S.M."/>
            <person name="Schaberg P.G."/>
            <person name="Yang J."/>
            <person name="Wegrzyn J.L."/>
            <person name="Swenson N.G."/>
        </authorList>
    </citation>
    <scope>NUCLEOTIDE SEQUENCE</scope>
    <source>
        <strain evidence="3">91603</strain>
    </source>
</reference>
<dbReference type="EMBL" id="JAJSOW010000106">
    <property type="protein sequence ID" value="KAI9162107.1"/>
    <property type="molecule type" value="Genomic_DNA"/>
</dbReference>
<protein>
    <recommendedName>
        <fullName evidence="2">Tubby C-terminal domain-containing protein</fullName>
    </recommendedName>
</protein>
<dbReference type="PANTHER" id="PTHR16517:SF131">
    <property type="entry name" value="TUBBY-LIKE PROTEIN 8"/>
    <property type="match status" value="1"/>
</dbReference>
<evidence type="ECO:0000313" key="3">
    <source>
        <dbReference type="EMBL" id="KAI9162107.1"/>
    </source>
</evidence>
<evidence type="ECO:0000313" key="4">
    <source>
        <dbReference type="Proteomes" id="UP001064489"/>
    </source>
</evidence>
<dbReference type="Gene3D" id="3.20.90.10">
    <property type="entry name" value="Tubby Protein, Chain A"/>
    <property type="match status" value="1"/>
</dbReference>
<feature type="domain" description="Tubby C-terminal" evidence="2">
    <location>
        <begin position="177"/>
        <end position="429"/>
    </location>
</feature>
<evidence type="ECO:0000259" key="2">
    <source>
        <dbReference type="Pfam" id="PF01167"/>
    </source>
</evidence>
<keyword evidence="4" id="KW-1185">Reference proteome</keyword>
<dbReference type="PANTHER" id="PTHR16517">
    <property type="entry name" value="TUBBY-RELATED"/>
    <property type="match status" value="1"/>
</dbReference>
<accession>A0AAD5IGY6</accession>
<evidence type="ECO:0000256" key="1">
    <source>
        <dbReference type="ARBA" id="ARBA00007129"/>
    </source>
</evidence>
<comment type="caution">
    <text evidence="3">The sequence shown here is derived from an EMBL/GenBank/DDBJ whole genome shotgun (WGS) entry which is preliminary data.</text>
</comment>
<dbReference type="SUPFAM" id="SSF54518">
    <property type="entry name" value="Tubby C-terminal domain-like"/>
    <property type="match status" value="1"/>
</dbReference>
<comment type="similarity">
    <text evidence="1">Belongs to the TUB family.</text>
</comment>
<dbReference type="InterPro" id="IPR000007">
    <property type="entry name" value="Tubby_C"/>
</dbReference>
<reference evidence="3" key="2">
    <citation type="submission" date="2023-02" db="EMBL/GenBank/DDBJ databases">
        <authorList>
            <person name="Swenson N.G."/>
            <person name="Wegrzyn J.L."/>
            <person name="Mcevoy S.L."/>
        </authorList>
    </citation>
    <scope>NUCLEOTIDE SEQUENCE</scope>
    <source>
        <strain evidence="3">91603</strain>
        <tissue evidence="3">Leaf</tissue>
    </source>
</reference>
<organism evidence="3 4">
    <name type="scientific">Acer negundo</name>
    <name type="common">Box elder</name>
    <dbReference type="NCBI Taxonomy" id="4023"/>
    <lineage>
        <taxon>Eukaryota</taxon>
        <taxon>Viridiplantae</taxon>
        <taxon>Streptophyta</taxon>
        <taxon>Embryophyta</taxon>
        <taxon>Tracheophyta</taxon>
        <taxon>Spermatophyta</taxon>
        <taxon>Magnoliopsida</taxon>
        <taxon>eudicotyledons</taxon>
        <taxon>Gunneridae</taxon>
        <taxon>Pentapetalae</taxon>
        <taxon>rosids</taxon>
        <taxon>malvids</taxon>
        <taxon>Sapindales</taxon>
        <taxon>Sapindaceae</taxon>
        <taxon>Hippocastanoideae</taxon>
        <taxon>Acereae</taxon>
        <taxon>Acer</taxon>
    </lineage>
</organism>
<sequence length="546" mass="61197">MTAFKKPTIPKQSPYNSLYINPLTDPKHTRCCSQRGDPVTTFFDDKENATPNHKINANTVNAAAADNENISQTKNGNVSSLSDHFSATKSLSVNGSCDLPKQTQVSHFKSLSTGRALKPSSLQFCMQMDEPEKTFGAKVWDATESEHSSSLKIWDYSDSEAAPASSWSTLPNRALLCRPLPLDIGRCTCVIVKEASPQGLDGAPLFALYTNEGQGRQNRKLAVAHHKRRNGKSEFTIAQNTRGIKSNNDDSFIGIVTANLMGSKYHIQDQTSRLSSIDKQSNPLLAIVTFVPTIATWTGSYRSMRVYVPKHHSMLLKSSTQMSSTDCKVQHIKGLSKDWEGKMDKVHKLCSRIPHYSNISKQYELDFRDRGRSGLRIQSSVKNFQLTLENGKQTILQLGRVGKSKYVMDFRYPLTGYQAFCICLASIDSKLYKYILKRWRKDVKRCHSMMKISYDNWDVKPEGQRFDKMCNSFYEIADLATNNETKFCVVMEAIECLKEKLTLYASGGGSSQCGANLIEDAIGNEELNSNILTPRVVRSKGHPPYK</sequence>
<dbReference type="InterPro" id="IPR025659">
    <property type="entry name" value="Tubby-like_C"/>
</dbReference>
<dbReference type="AlphaFoldDB" id="A0AAD5IGY6"/>
<dbReference type="Pfam" id="PF01167">
    <property type="entry name" value="Tub"/>
    <property type="match status" value="1"/>
</dbReference>
<gene>
    <name evidence="3" type="ORF">LWI28_023916</name>
</gene>